<evidence type="ECO:0000259" key="1">
    <source>
        <dbReference type="SMART" id="SM00474"/>
    </source>
</evidence>
<feature type="domain" description="3'-5' exonuclease" evidence="1">
    <location>
        <begin position="30"/>
        <end position="230"/>
    </location>
</feature>
<dbReference type="AlphaFoldDB" id="A0AAD7JJ40"/>
<proteinExistence type="predicted"/>
<dbReference type="GO" id="GO:0008408">
    <property type="term" value="F:3'-5' exonuclease activity"/>
    <property type="evidence" value="ECO:0007669"/>
    <property type="project" value="InterPro"/>
</dbReference>
<comment type="caution">
    <text evidence="2">The sequence shown here is derived from an EMBL/GenBank/DDBJ whole genome shotgun (WGS) entry which is preliminary data.</text>
</comment>
<protein>
    <submittedName>
        <fullName evidence="2">Ribonuclease H-like domain-containing protein</fullName>
    </submittedName>
</protein>
<evidence type="ECO:0000313" key="2">
    <source>
        <dbReference type="EMBL" id="KAJ7764355.1"/>
    </source>
</evidence>
<name>A0AAD7JJ40_9AGAR</name>
<organism evidence="2 3">
    <name type="scientific">Mycena metata</name>
    <dbReference type="NCBI Taxonomy" id="1033252"/>
    <lineage>
        <taxon>Eukaryota</taxon>
        <taxon>Fungi</taxon>
        <taxon>Dikarya</taxon>
        <taxon>Basidiomycota</taxon>
        <taxon>Agaricomycotina</taxon>
        <taxon>Agaricomycetes</taxon>
        <taxon>Agaricomycetidae</taxon>
        <taxon>Agaricales</taxon>
        <taxon>Marasmiineae</taxon>
        <taxon>Mycenaceae</taxon>
        <taxon>Mycena</taxon>
    </lineage>
</organism>
<sequence>MSSEDIAILQVTMANLEITDLTNRKAKLEVKTIAYVNTETQANEELKGIKNGVVGLDTEFVKRALGGDEKLIDDIPTMAPALKKAARTALQYIQSIKGDFEPNWERAGLCLVQIAHEDKAILISPLIIKAGAGLISDAAILWEDVRVDAKNLVDAGLMTRLWQAESRKDDAFTFMGLDTAAKLALDIEMDKTYQKGVNWKEEPHQAQLTYAALDAVVGLRLFQKLDPMLKTIADQEDVVFSTSWYTFNSCMGEPMRTRKSIRGADIPWSTKDCTWFSSGKFQGKYF</sequence>
<dbReference type="GO" id="GO:0003676">
    <property type="term" value="F:nucleic acid binding"/>
    <property type="evidence" value="ECO:0007669"/>
    <property type="project" value="InterPro"/>
</dbReference>
<dbReference type="Gene3D" id="3.30.420.10">
    <property type="entry name" value="Ribonuclease H-like superfamily/Ribonuclease H"/>
    <property type="match status" value="1"/>
</dbReference>
<keyword evidence="3" id="KW-1185">Reference proteome</keyword>
<evidence type="ECO:0000313" key="3">
    <source>
        <dbReference type="Proteomes" id="UP001215598"/>
    </source>
</evidence>
<dbReference type="InterPro" id="IPR036397">
    <property type="entry name" value="RNaseH_sf"/>
</dbReference>
<dbReference type="GO" id="GO:0006139">
    <property type="term" value="P:nucleobase-containing compound metabolic process"/>
    <property type="evidence" value="ECO:0007669"/>
    <property type="project" value="InterPro"/>
</dbReference>
<gene>
    <name evidence="2" type="ORF">B0H16DRAFT_1454895</name>
</gene>
<dbReference type="Pfam" id="PF01612">
    <property type="entry name" value="DNA_pol_A_exo1"/>
    <property type="match status" value="1"/>
</dbReference>
<reference evidence="2" key="1">
    <citation type="submission" date="2023-03" db="EMBL/GenBank/DDBJ databases">
        <title>Massive genome expansion in bonnet fungi (Mycena s.s.) driven by repeated elements and novel gene families across ecological guilds.</title>
        <authorList>
            <consortium name="Lawrence Berkeley National Laboratory"/>
            <person name="Harder C.B."/>
            <person name="Miyauchi S."/>
            <person name="Viragh M."/>
            <person name="Kuo A."/>
            <person name="Thoen E."/>
            <person name="Andreopoulos B."/>
            <person name="Lu D."/>
            <person name="Skrede I."/>
            <person name="Drula E."/>
            <person name="Henrissat B."/>
            <person name="Morin E."/>
            <person name="Kohler A."/>
            <person name="Barry K."/>
            <person name="LaButti K."/>
            <person name="Morin E."/>
            <person name="Salamov A."/>
            <person name="Lipzen A."/>
            <person name="Mereny Z."/>
            <person name="Hegedus B."/>
            <person name="Baldrian P."/>
            <person name="Stursova M."/>
            <person name="Weitz H."/>
            <person name="Taylor A."/>
            <person name="Grigoriev I.V."/>
            <person name="Nagy L.G."/>
            <person name="Martin F."/>
            <person name="Kauserud H."/>
        </authorList>
    </citation>
    <scope>NUCLEOTIDE SEQUENCE</scope>
    <source>
        <strain evidence="2">CBHHK182m</strain>
    </source>
</reference>
<accession>A0AAD7JJ40</accession>
<dbReference type="SMART" id="SM00474">
    <property type="entry name" value="35EXOc"/>
    <property type="match status" value="1"/>
</dbReference>
<dbReference type="InterPro" id="IPR012337">
    <property type="entry name" value="RNaseH-like_sf"/>
</dbReference>
<dbReference type="InterPro" id="IPR002562">
    <property type="entry name" value="3'-5'_exonuclease_dom"/>
</dbReference>
<dbReference type="Proteomes" id="UP001215598">
    <property type="component" value="Unassembled WGS sequence"/>
</dbReference>
<dbReference type="SUPFAM" id="SSF53098">
    <property type="entry name" value="Ribonuclease H-like"/>
    <property type="match status" value="1"/>
</dbReference>
<dbReference type="EMBL" id="JARKIB010000028">
    <property type="protein sequence ID" value="KAJ7764355.1"/>
    <property type="molecule type" value="Genomic_DNA"/>
</dbReference>